<name>A0AAU1ZZC5_9ACTN</name>
<dbReference type="EMBL" id="CP108222">
    <property type="protein sequence ID" value="WTT17672.1"/>
    <property type="molecule type" value="Genomic_DNA"/>
</dbReference>
<gene>
    <name evidence="2" type="ORF">OHA22_20080</name>
</gene>
<dbReference type="Pfam" id="PF12770">
    <property type="entry name" value="CHAT"/>
    <property type="match status" value="1"/>
</dbReference>
<reference evidence="2" key="1">
    <citation type="submission" date="2022-10" db="EMBL/GenBank/DDBJ databases">
        <title>The complete genomes of actinobacterial strains from the NBC collection.</title>
        <authorList>
            <person name="Joergensen T.S."/>
            <person name="Alvarez Arevalo M."/>
            <person name="Sterndorff E.B."/>
            <person name="Faurdal D."/>
            <person name="Vuksanovic O."/>
            <person name="Mourched A.-S."/>
            <person name="Charusanti P."/>
            <person name="Shaw S."/>
            <person name="Blin K."/>
            <person name="Weber T."/>
        </authorList>
    </citation>
    <scope>NUCLEOTIDE SEQUENCE</scope>
    <source>
        <strain evidence="2">NBC_00093</strain>
    </source>
</reference>
<sequence>MAQDHLSTQADRRMSLSRQWSDLVAEIRTLDGFEHFRRPLTAAELREAARGGPVVAVNVARSRCDAIVVRPDAIASVPLKGLTAMEIHTVALRYVEAIEHHQTRLGTLLEARAEAAATPNHTTHGAYQRAVKDVLRVEAVMQDVLNATLAWLWDTIVEPVFMACGLSGPPPSGTAWPRVWWCPTGILTLLPLHAAGRHTEPGCSAMDRAVMSYAPTLRSLLEVRSSATESPGGRMLLVAMPHTSGQTDLPQVRREQRLLAALFGTDGLTTLEGPAASREDVLGALRGHDQVHFSCHATSHPSHPAAGGVLLADGLLSVAELAADHQPRAFAFLSACKTGLGGIVLPDEAMALSAALHFTGFRHVIATLWSVEDNAAAEVTEGVYRSLFAGGTFTVEDAALALHRAVLELRARSPERPSTWMAYTHTGP</sequence>
<accession>A0AAU1ZZC5</accession>
<proteinExistence type="predicted"/>
<evidence type="ECO:0000313" key="2">
    <source>
        <dbReference type="EMBL" id="WTT17672.1"/>
    </source>
</evidence>
<dbReference type="InterPro" id="IPR024983">
    <property type="entry name" value="CHAT_dom"/>
</dbReference>
<organism evidence="2">
    <name type="scientific">Streptomyces sp. NBC_00093</name>
    <dbReference type="NCBI Taxonomy" id="2975649"/>
    <lineage>
        <taxon>Bacteria</taxon>
        <taxon>Bacillati</taxon>
        <taxon>Actinomycetota</taxon>
        <taxon>Actinomycetes</taxon>
        <taxon>Kitasatosporales</taxon>
        <taxon>Streptomycetaceae</taxon>
        <taxon>Streptomyces</taxon>
    </lineage>
</organism>
<dbReference type="AlphaFoldDB" id="A0AAU1ZZC5"/>
<protein>
    <submittedName>
        <fullName evidence="2">CHAT domain-containing protein</fullName>
    </submittedName>
</protein>
<feature type="domain" description="CHAT" evidence="1">
    <location>
        <begin position="147"/>
        <end position="427"/>
    </location>
</feature>
<evidence type="ECO:0000259" key="1">
    <source>
        <dbReference type="Pfam" id="PF12770"/>
    </source>
</evidence>